<evidence type="ECO:0000256" key="7">
    <source>
        <dbReference type="ARBA" id="ARBA00022592"/>
    </source>
</evidence>
<evidence type="ECO:0000256" key="3">
    <source>
        <dbReference type="ARBA" id="ARBA00008725"/>
    </source>
</evidence>
<evidence type="ECO:0000256" key="8">
    <source>
        <dbReference type="ARBA" id="ARBA00022729"/>
    </source>
</evidence>
<reference evidence="14 15" key="1">
    <citation type="submission" date="2020-03" db="EMBL/GenBank/DDBJ databases">
        <title>Soil Listeria distribution.</title>
        <authorList>
            <person name="Liao J."/>
            <person name="Wiedmann M."/>
        </authorList>
    </citation>
    <scope>NUCLEOTIDE SEQUENCE [LARGE SCALE GENOMIC DNA]</scope>
    <source>
        <strain evidence="14 15">FSL L7-1645</strain>
    </source>
</reference>
<evidence type="ECO:0000256" key="1">
    <source>
        <dbReference type="ARBA" id="ARBA00002841"/>
    </source>
</evidence>
<dbReference type="Pfam" id="PF12849">
    <property type="entry name" value="PBP_like_2"/>
    <property type="match status" value="1"/>
</dbReference>
<evidence type="ECO:0000256" key="4">
    <source>
        <dbReference type="ARBA" id="ARBA00011529"/>
    </source>
</evidence>
<keyword evidence="9" id="KW-0472">Membrane</keyword>
<dbReference type="EMBL" id="JAARPY010000005">
    <property type="protein sequence ID" value="MBC1398511.1"/>
    <property type="molecule type" value="Genomic_DNA"/>
</dbReference>
<dbReference type="GO" id="GO:0006817">
    <property type="term" value="P:phosphate ion transport"/>
    <property type="evidence" value="ECO:0007669"/>
    <property type="project" value="UniProtKB-UniRule"/>
</dbReference>
<gene>
    <name evidence="14" type="primary">pstS</name>
    <name evidence="14" type="ORF">HB844_06475</name>
</gene>
<dbReference type="NCBIfam" id="TIGR02136">
    <property type="entry name" value="ptsS_2"/>
    <property type="match status" value="1"/>
</dbReference>
<dbReference type="PROSITE" id="PS51257">
    <property type="entry name" value="PROKAR_LIPOPROTEIN"/>
    <property type="match status" value="1"/>
</dbReference>
<comment type="similarity">
    <text evidence="3 12">Belongs to the PstS family.</text>
</comment>
<evidence type="ECO:0000256" key="2">
    <source>
        <dbReference type="ARBA" id="ARBA00004193"/>
    </source>
</evidence>
<dbReference type="InterPro" id="IPR050811">
    <property type="entry name" value="Phosphate_ABC_transporter"/>
</dbReference>
<evidence type="ECO:0000313" key="15">
    <source>
        <dbReference type="Proteomes" id="UP000571128"/>
    </source>
</evidence>
<keyword evidence="11 12" id="KW-0449">Lipoprotein</keyword>
<evidence type="ECO:0000256" key="9">
    <source>
        <dbReference type="ARBA" id="ARBA00023136"/>
    </source>
</evidence>
<keyword evidence="10 12" id="KW-0564">Palmitate</keyword>
<name>A0A841YE21_9LIST</name>
<dbReference type="Proteomes" id="UP000571128">
    <property type="component" value="Unassembled WGS sequence"/>
</dbReference>
<keyword evidence="5 12" id="KW-0813">Transport</keyword>
<dbReference type="PANTHER" id="PTHR30570">
    <property type="entry name" value="PERIPLASMIC PHOSPHATE BINDING COMPONENT OF PHOSPHATE ABC TRANSPORTER"/>
    <property type="match status" value="1"/>
</dbReference>
<comment type="function">
    <text evidence="1">Part of the ABC transporter complex PstSACB involved in phosphate import.</text>
</comment>
<feature type="signal peptide" evidence="12">
    <location>
        <begin position="1"/>
        <end position="20"/>
    </location>
</feature>
<dbReference type="CDD" id="cd13653">
    <property type="entry name" value="PBP2_phosphate_like_1"/>
    <property type="match status" value="1"/>
</dbReference>
<dbReference type="RefSeq" id="WP_007545330.1">
    <property type="nucleotide sequence ID" value="NZ_JAARPY010000005.1"/>
</dbReference>
<dbReference type="PANTHER" id="PTHR30570:SF4">
    <property type="entry name" value="PHOSPHATE-BINDING PROTEIN PSTS 1"/>
    <property type="match status" value="1"/>
</dbReference>
<sequence length="301" mass="31887">MKKRVLGLLTVLSALMLVLAACGGGSSSDKANGSAGDGKEVSGSLTAVGSTALQPLVEAAGKQFQTENPKAQINVQGGGSGTGLTQVGQGAVEIGNSDVFAEEKDGVDASKLVDHKVAVVGMAPVTNKDVGVKDITQQQLIDIFTGKVKNWKELGGKNEKITVINRAEGSGTRATFEKWGLKGASPIKAQEQDSSGTVRKIVSETPGAISYLAFSYIDDSIMGLKVDGVEPNEDNVATNDWKIWSYEHMYTNGEPKGVTKSFLEYMTSETIQNDLVPQLGYQSIHSMKVERDSDGKLTDVK</sequence>
<keyword evidence="8 12" id="KW-0732">Signal</keyword>
<dbReference type="InterPro" id="IPR011862">
    <property type="entry name" value="Phos-bd"/>
</dbReference>
<keyword evidence="7 12" id="KW-0592">Phosphate transport</keyword>
<feature type="domain" description="PBP" evidence="13">
    <location>
        <begin position="41"/>
        <end position="269"/>
    </location>
</feature>
<dbReference type="Gene3D" id="3.40.190.10">
    <property type="entry name" value="Periplasmic binding protein-like II"/>
    <property type="match status" value="2"/>
</dbReference>
<comment type="function">
    <text evidence="12">Involved in the system for phosphate transport across the cytoplasmic membrane.</text>
</comment>
<keyword evidence="6 12" id="KW-1003">Cell membrane</keyword>
<evidence type="ECO:0000256" key="6">
    <source>
        <dbReference type="ARBA" id="ARBA00022475"/>
    </source>
</evidence>
<evidence type="ECO:0000256" key="5">
    <source>
        <dbReference type="ARBA" id="ARBA00022448"/>
    </source>
</evidence>
<dbReference type="FunFam" id="3.40.190.10:FF:000107">
    <property type="entry name" value="Phosphate ABC transporter, phosphate-binding protein"/>
    <property type="match status" value="1"/>
</dbReference>
<comment type="subunit">
    <text evidence="4 12">The complex is composed of two ATP-binding proteins (PstB), two transmembrane proteins (PstC and PstA) and a solute-binding protein (PstS).</text>
</comment>
<evidence type="ECO:0000256" key="11">
    <source>
        <dbReference type="ARBA" id="ARBA00023288"/>
    </source>
</evidence>
<comment type="subcellular location">
    <subcellularLocation>
        <location evidence="2 12">Cell membrane</location>
        <topology evidence="2 12">Lipid-anchor</topology>
    </subcellularLocation>
</comment>
<evidence type="ECO:0000259" key="13">
    <source>
        <dbReference type="Pfam" id="PF12849"/>
    </source>
</evidence>
<dbReference type="GO" id="GO:0042301">
    <property type="term" value="F:phosphate ion binding"/>
    <property type="evidence" value="ECO:0007669"/>
    <property type="project" value="UniProtKB-UniRule"/>
</dbReference>
<evidence type="ECO:0000256" key="12">
    <source>
        <dbReference type="RuleBase" id="RU367119"/>
    </source>
</evidence>
<evidence type="ECO:0000313" key="14">
    <source>
        <dbReference type="EMBL" id="MBC1398511.1"/>
    </source>
</evidence>
<organism evidence="14 15">
    <name type="scientific">Listeria fleischmannii</name>
    <dbReference type="NCBI Taxonomy" id="1069827"/>
    <lineage>
        <taxon>Bacteria</taxon>
        <taxon>Bacillati</taxon>
        <taxon>Bacillota</taxon>
        <taxon>Bacilli</taxon>
        <taxon>Bacillales</taxon>
        <taxon>Listeriaceae</taxon>
        <taxon>Listeria</taxon>
    </lineage>
</organism>
<comment type="caution">
    <text evidence="14">The sequence shown here is derived from an EMBL/GenBank/DDBJ whole genome shotgun (WGS) entry which is preliminary data.</text>
</comment>
<dbReference type="AlphaFoldDB" id="A0A841YE21"/>
<dbReference type="GO" id="GO:0005886">
    <property type="term" value="C:plasma membrane"/>
    <property type="evidence" value="ECO:0007669"/>
    <property type="project" value="UniProtKB-SubCell"/>
</dbReference>
<dbReference type="SUPFAM" id="SSF53850">
    <property type="entry name" value="Periplasmic binding protein-like II"/>
    <property type="match status" value="1"/>
</dbReference>
<accession>A0A841YE21</accession>
<feature type="chain" id="PRO_5039744077" description="Phosphate-binding protein" evidence="12">
    <location>
        <begin position="21"/>
        <end position="301"/>
    </location>
</feature>
<proteinExistence type="inferred from homology"/>
<dbReference type="InterPro" id="IPR024370">
    <property type="entry name" value="PBP_domain"/>
</dbReference>
<protein>
    <recommendedName>
        <fullName evidence="12">Phosphate-binding protein</fullName>
    </recommendedName>
</protein>
<evidence type="ECO:0000256" key="10">
    <source>
        <dbReference type="ARBA" id="ARBA00023139"/>
    </source>
</evidence>